<accession>A0ABS5XYZ0</accession>
<evidence type="ECO:0000313" key="2">
    <source>
        <dbReference type="Proteomes" id="UP001196661"/>
    </source>
</evidence>
<organism evidence="1 2">
    <name type="scientific">Leptothoe kymatousa TAU-MAC 1615</name>
    <dbReference type="NCBI Taxonomy" id="2364775"/>
    <lineage>
        <taxon>Bacteria</taxon>
        <taxon>Bacillati</taxon>
        <taxon>Cyanobacteriota</taxon>
        <taxon>Cyanophyceae</taxon>
        <taxon>Nodosilineales</taxon>
        <taxon>Cymatolegaceae</taxon>
        <taxon>Leptothoe</taxon>
        <taxon>Leptothoe kymatousa</taxon>
    </lineage>
</organism>
<evidence type="ECO:0000313" key="1">
    <source>
        <dbReference type="EMBL" id="MBT9310837.1"/>
    </source>
</evidence>
<keyword evidence="2" id="KW-1185">Reference proteome</keyword>
<sequence>MGLGHQFKLQVIHSDIFRESQFTPEQSHEWLSDELKAYQKPCIIVVPETDLLSMVKMISLVNKFPKDPIELAISSPQSITFRTNPPITAEGNIWQALQTRYQLSDDDTLDVLNWTGIRGGSIRKLSWFKTHGWNKPTQFLTQLSQDFKDIDSQSHH</sequence>
<dbReference type="Proteomes" id="UP001196661">
    <property type="component" value="Unassembled WGS sequence"/>
</dbReference>
<comment type="caution">
    <text evidence="1">The sequence shown here is derived from an EMBL/GenBank/DDBJ whole genome shotgun (WGS) entry which is preliminary data.</text>
</comment>
<gene>
    <name evidence="1" type="ORF">IXB28_01345</name>
</gene>
<protein>
    <submittedName>
        <fullName evidence="1">Uncharacterized protein</fullName>
    </submittedName>
</protein>
<name>A0ABS5XYZ0_9CYAN</name>
<dbReference type="EMBL" id="JADOER010000002">
    <property type="protein sequence ID" value="MBT9310837.1"/>
    <property type="molecule type" value="Genomic_DNA"/>
</dbReference>
<dbReference type="RefSeq" id="WP_215616737.1">
    <property type="nucleotide sequence ID" value="NZ_JADOER010000002.1"/>
</dbReference>
<reference evidence="1 2" key="1">
    <citation type="journal article" date="2021" name="Mar. Drugs">
        <title>Genome Reduction and Secondary Metabolism of the Marine Sponge-Associated Cyanobacterium Leptothoe.</title>
        <authorList>
            <person name="Konstantinou D."/>
            <person name="Popin R.V."/>
            <person name="Fewer D.P."/>
            <person name="Sivonen K."/>
            <person name="Gkelis S."/>
        </authorList>
    </citation>
    <scope>NUCLEOTIDE SEQUENCE [LARGE SCALE GENOMIC DNA]</scope>
    <source>
        <strain evidence="1 2">TAU-MAC 1615</strain>
    </source>
</reference>
<proteinExistence type="predicted"/>